<feature type="compositionally biased region" description="Pro residues" evidence="1">
    <location>
        <begin position="186"/>
        <end position="195"/>
    </location>
</feature>
<keyword evidence="5" id="KW-1185">Reference proteome</keyword>
<feature type="compositionally biased region" description="Basic residues" evidence="1">
    <location>
        <begin position="361"/>
        <end position="372"/>
    </location>
</feature>
<feature type="chain" id="PRO_5012195024" description="Carbohydrate-binding protein" evidence="3">
    <location>
        <begin position="25"/>
        <end position="498"/>
    </location>
</feature>
<sequence>MTRRRRRAVLALGALAAAAAHCAALEPSGRRLITFDEHNALAETVTEVANEAVNTVNSLVSTLLDPSDVSVTIGSTDSGADEDTATVTITETPVRRTPTPTERPVTETSVRRTPTPTEPPVTETPAIEETPIPTRQSGLSHAVSMTKRPVLSTLVTRTPRATRHADYSSSDTTGNESTETDATPTAVPPTQPPTRAPTAVEAPVTIELSTPAPGAPAVVDVPVTVVTTAPVQQTELTPVPIDSRHSSTVDDLTDAPATTGSTIDDTAVVLPDESTVLPITDVPAEETGSSDTGSPAAGVPATRVDASGSNSINETVKVDSASGSEENSDGISPGQVHASSSADISVGGSDMSDVQGSNSSKQKKGKNNRKSHSGSGDYSAESSTSSSKGASEASTSDSGCSDDGSRLGHFLNPGGASDANTSSAAYYSLGTGSIVAIVGVIAAIGGVLVMFVAIGRKTYSDDDDESPLPYGYNIDIRSVPRLSPTFMQDDSFMESGYN</sequence>
<name>A0A225UZ09_9STRA</name>
<keyword evidence="3" id="KW-0732">Signal</keyword>
<feature type="signal peptide" evidence="3">
    <location>
        <begin position="1"/>
        <end position="24"/>
    </location>
</feature>
<gene>
    <name evidence="4" type="ORF">PHMEG_00030305</name>
</gene>
<evidence type="ECO:0000313" key="4">
    <source>
        <dbReference type="EMBL" id="OWY98825.1"/>
    </source>
</evidence>
<feature type="non-terminal residue" evidence="4">
    <location>
        <position position="498"/>
    </location>
</feature>
<feature type="region of interest" description="Disordered" evidence="1">
    <location>
        <begin position="93"/>
        <end position="125"/>
    </location>
</feature>
<keyword evidence="2" id="KW-1133">Transmembrane helix</keyword>
<dbReference type="Proteomes" id="UP000198211">
    <property type="component" value="Unassembled WGS sequence"/>
</dbReference>
<evidence type="ECO:0000256" key="2">
    <source>
        <dbReference type="SAM" id="Phobius"/>
    </source>
</evidence>
<feature type="transmembrane region" description="Helical" evidence="2">
    <location>
        <begin position="426"/>
        <end position="454"/>
    </location>
</feature>
<protein>
    <recommendedName>
        <fullName evidence="6">Carbohydrate-binding protein</fullName>
    </recommendedName>
</protein>
<dbReference type="STRING" id="4795.A0A225UZ09"/>
<organism evidence="4 5">
    <name type="scientific">Phytophthora megakarya</name>
    <dbReference type="NCBI Taxonomy" id="4795"/>
    <lineage>
        <taxon>Eukaryota</taxon>
        <taxon>Sar</taxon>
        <taxon>Stramenopiles</taxon>
        <taxon>Oomycota</taxon>
        <taxon>Peronosporomycetes</taxon>
        <taxon>Peronosporales</taxon>
        <taxon>Peronosporaceae</taxon>
        <taxon>Phytophthora</taxon>
    </lineage>
</organism>
<comment type="caution">
    <text evidence="4">The sequence shown here is derived from an EMBL/GenBank/DDBJ whole genome shotgun (WGS) entry which is preliminary data.</text>
</comment>
<evidence type="ECO:0000313" key="5">
    <source>
        <dbReference type="Proteomes" id="UP000198211"/>
    </source>
</evidence>
<accession>A0A225UZ09</accession>
<dbReference type="OrthoDB" id="129640at2759"/>
<reference evidence="5" key="1">
    <citation type="submission" date="2017-03" db="EMBL/GenBank/DDBJ databases">
        <title>Phytopthora megakarya and P. palmivora, two closely related causual agents of cacao black pod achieved similar genome size and gene model numbers by different mechanisms.</title>
        <authorList>
            <person name="Ali S."/>
            <person name="Shao J."/>
            <person name="Larry D.J."/>
            <person name="Kronmiller B."/>
            <person name="Shen D."/>
            <person name="Strem M.D."/>
            <person name="Melnick R.L."/>
            <person name="Guiltinan M.J."/>
            <person name="Tyler B.M."/>
            <person name="Meinhardt L.W."/>
            <person name="Bailey B.A."/>
        </authorList>
    </citation>
    <scope>NUCLEOTIDE SEQUENCE [LARGE SCALE GENOMIC DNA]</scope>
    <source>
        <strain evidence="5">zdho120</strain>
    </source>
</reference>
<feature type="region of interest" description="Disordered" evidence="1">
    <location>
        <begin position="283"/>
        <end position="412"/>
    </location>
</feature>
<feature type="region of interest" description="Disordered" evidence="1">
    <location>
        <begin position="156"/>
        <end position="198"/>
    </location>
</feature>
<feature type="region of interest" description="Disordered" evidence="1">
    <location>
        <begin position="236"/>
        <end position="262"/>
    </location>
</feature>
<evidence type="ECO:0000256" key="3">
    <source>
        <dbReference type="SAM" id="SignalP"/>
    </source>
</evidence>
<keyword evidence="2" id="KW-0472">Membrane</keyword>
<evidence type="ECO:0008006" key="6">
    <source>
        <dbReference type="Google" id="ProtNLM"/>
    </source>
</evidence>
<feature type="compositionally biased region" description="Polar residues" evidence="1">
    <location>
        <begin position="167"/>
        <end position="177"/>
    </location>
</feature>
<feature type="compositionally biased region" description="Low complexity" evidence="1">
    <location>
        <begin position="373"/>
        <end position="402"/>
    </location>
</feature>
<proteinExistence type="predicted"/>
<evidence type="ECO:0000256" key="1">
    <source>
        <dbReference type="SAM" id="MobiDB-lite"/>
    </source>
</evidence>
<keyword evidence="2" id="KW-0812">Transmembrane</keyword>
<dbReference type="AlphaFoldDB" id="A0A225UZ09"/>
<dbReference type="EMBL" id="NBNE01009032">
    <property type="protein sequence ID" value="OWY98825.1"/>
    <property type="molecule type" value="Genomic_DNA"/>
</dbReference>